<feature type="compositionally biased region" description="Pro residues" evidence="1">
    <location>
        <begin position="1"/>
        <end position="11"/>
    </location>
</feature>
<sequence length="717" mass="79043">MVTAPNPPEAKPAPSAADASSTTPGIYRVVSFPGAGLDTVLQMGVIHALLVTRRKAPDMVAGISVGAITAAALAEVFHASAGVGASVEDDEEVRVARFNELLEGFRNAPSTVLKSFFPDPLETNAAHALKPVELPRHFKEERDSRQESVAGRTGLIRLFNRLIRLRVSVKVFAQLSRVLMGWRAVSEAPWSRRWFIRSRLVVRLWWIVARNILSLSMPTSLLVKVGLSAILGVNGRAQSKGVEAGDIMFDRWFLLRQFWDYASRLFLGVVPLLLLLAIVPALLFLALSAWSAIPLIPHVSIDGGVLFLLVLICVVALVAWLSLLSRKTAFGDLLKHYQIFAELGDSYALKEALVQNFDPSYYGEFRFDANVRRALKQEKPLPGGCANKKPLKAYAHDVPRQRGIRVVPLAANLRTGKLEAIPAGTSIVDALMCACAAVPFFRAQTVKNGAESTTFIDGTSVSNDPIVPLFEEACKIPSNPAEPRRDRLRIISVPLLPLRQDKDSERREPYAGLVEVMLRAKRLLRFQDMLADKGLIDRINRVLNGRPATICDENCEPETFLPTKVRLVAPDNLPDLGLRLMHAGSAGERRKLIDSAVADGCRAMMERLVTDALPDTRTLEERRFFLEPDEEMPDEWPHRDESNTSALREAVESLRKSANTVTGSDGREYVSCRKLIAAWGGMKPLPGRRSRGCGPSPSRAGDFRGLPLLHHPSPASW</sequence>
<feature type="compositionally biased region" description="Low complexity" evidence="1">
    <location>
        <begin position="12"/>
        <end position="21"/>
    </location>
</feature>
<gene>
    <name evidence="3" type="ORF">CfE428DRAFT_5845</name>
</gene>
<dbReference type="Gene3D" id="3.40.1090.10">
    <property type="entry name" value="Cytosolic phospholipase A2 catalytic domain"/>
    <property type="match status" value="1"/>
</dbReference>
<reference evidence="3 4" key="1">
    <citation type="journal article" date="2011" name="J. Bacteriol.">
        <title>Genome sequence of Chthoniobacter flavus Ellin428, an aerobic heterotrophic soil bacterium.</title>
        <authorList>
            <person name="Kant R."/>
            <person name="van Passel M.W."/>
            <person name="Palva A."/>
            <person name="Lucas S."/>
            <person name="Lapidus A."/>
            <person name="Glavina Del Rio T."/>
            <person name="Dalin E."/>
            <person name="Tice H."/>
            <person name="Bruce D."/>
            <person name="Goodwin L."/>
            <person name="Pitluck S."/>
            <person name="Larimer F.W."/>
            <person name="Land M.L."/>
            <person name="Hauser L."/>
            <person name="Sangwan P."/>
            <person name="de Vos W.M."/>
            <person name="Janssen P.H."/>
            <person name="Smidt H."/>
        </authorList>
    </citation>
    <scope>NUCLEOTIDE SEQUENCE [LARGE SCALE GENOMIC DNA]</scope>
    <source>
        <strain evidence="3 4">Ellin428</strain>
    </source>
</reference>
<feature type="region of interest" description="Disordered" evidence="1">
    <location>
        <begin position="686"/>
        <end position="717"/>
    </location>
</feature>
<dbReference type="InterPro" id="IPR016035">
    <property type="entry name" value="Acyl_Trfase/lysoPLipase"/>
</dbReference>
<protein>
    <recommendedName>
        <fullName evidence="5">PNPLA domain-containing protein</fullName>
    </recommendedName>
</protein>
<evidence type="ECO:0000313" key="3">
    <source>
        <dbReference type="EMBL" id="EDY16566.1"/>
    </source>
</evidence>
<evidence type="ECO:0008006" key="5">
    <source>
        <dbReference type="Google" id="ProtNLM"/>
    </source>
</evidence>
<evidence type="ECO:0000256" key="1">
    <source>
        <dbReference type="SAM" id="MobiDB-lite"/>
    </source>
</evidence>
<dbReference type="InParanoid" id="B4DAA5"/>
<dbReference type="RefSeq" id="WP_006983166.1">
    <property type="nucleotide sequence ID" value="NZ_ABVL01000030.1"/>
</dbReference>
<keyword evidence="2" id="KW-0812">Transmembrane</keyword>
<dbReference type="Proteomes" id="UP000005824">
    <property type="component" value="Unassembled WGS sequence"/>
</dbReference>
<feature type="transmembrane region" description="Helical" evidence="2">
    <location>
        <begin position="305"/>
        <end position="325"/>
    </location>
</feature>
<proteinExistence type="predicted"/>
<keyword evidence="2" id="KW-1133">Transmembrane helix</keyword>
<dbReference type="AlphaFoldDB" id="B4DAA5"/>
<organism evidence="3 4">
    <name type="scientific">Chthoniobacter flavus Ellin428</name>
    <dbReference type="NCBI Taxonomy" id="497964"/>
    <lineage>
        <taxon>Bacteria</taxon>
        <taxon>Pseudomonadati</taxon>
        <taxon>Verrucomicrobiota</taxon>
        <taxon>Spartobacteria</taxon>
        <taxon>Chthoniobacterales</taxon>
        <taxon>Chthoniobacteraceae</taxon>
        <taxon>Chthoniobacter</taxon>
    </lineage>
</organism>
<evidence type="ECO:0000256" key="2">
    <source>
        <dbReference type="SAM" id="Phobius"/>
    </source>
</evidence>
<accession>B4DAA5</accession>
<feature type="transmembrane region" description="Helical" evidence="2">
    <location>
        <begin position="265"/>
        <end position="293"/>
    </location>
</feature>
<comment type="caution">
    <text evidence="3">The sequence shown here is derived from an EMBL/GenBank/DDBJ whole genome shotgun (WGS) entry which is preliminary data.</text>
</comment>
<dbReference type="SUPFAM" id="SSF52151">
    <property type="entry name" value="FabD/lysophospholipase-like"/>
    <property type="match status" value="2"/>
</dbReference>
<evidence type="ECO:0000313" key="4">
    <source>
        <dbReference type="Proteomes" id="UP000005824"/>
    </source>
</evidence>
<keyword evidence="4" id="KW-1185">Reference proteome</keyword>
<feature type="region of interest" description="Disordered" evidence="1">
    <location>
        <begin position="1"/>
        <end position="21"/>
    </location>
</feature>
<keyword evidence="2" id="KW-0472">Membrane</keyword>
<dbReference type="EMBL" id="ABVL01000030">
    <property type="protein sequence ID" value="EDY16566.1"/>
    <property type="molecule type" value="Genomic_DNA"/>
</dbReference>
<name>B4DAA5_9BACT</name>